<feature type="coiled-coil region" evidence="1">
    <location>
        <begin position="33"/>
        <end position="100"/>
    </location>
</feature>
<dbReference type="Proteomes" id="UP000580250">
    <property type="component" value="Unassembled WGS sequence"/>
</dbReference>
<gene>
    <name evidence="2" type="ORF">MENT_LOCUS28691</name>
</gene>
<organism evidence="2 3">
    <name type="scientific">Meloidogyne enterolobii</name>
    <name type="common">Root-knot nematode worm</name>
    <name type="synonym">Meloidogyne mayaguensis</name>
    <dbReference type="NCBI Taxonomy" id="390850"/>
    <lineage>
        <taxon>Eukaryota</taxon>
        <taxon>Metazoa</taxon>
        <taxon>Ecdysozoa</taxon>
        <taxon>Nematoda</taxon>
        <taxon>Chromadorea</taxon>
        <taxon>Rhabditida</taxon>
        <taxon>Tylenchina</taxon>
        <taxon>Tylenchomorpha</taxon>
        <taxon>Tylenchoidea</taxon>
        <taxon>Meloidogynidae</taxon>
        <taxon>Meloidogyninae</taxon>
        <taxon>Meloidogyne</taxon>
    </lineage>
</organism>
<protein>
    <submittedName>
        <fullName evidence="2">Uncharacterized protein</fullName>
    </submittedName>
</protein>
<name>A0A6V7VPK7_MELEN</name>
<evidence type="ECO:0000313" key="3">
    <source>
        <dbReference type="Proteomes" id="UP000580250"/>
    </source>
</evidence>
<evidence type="ECO:0000256" key="1">
    <source>
        <dbReference type="SAM" id="Coils"/>
    </source>
</evidence>
<sequence length="250" mass="30907">MDEEELFEINNENNEIKNKRWGRVEESYFSEELSDEVKDKEEIEKLKEIEEENKNKKKIGIEEKERQIFKFGDEFNNNNYNKQQNDKKQFFELKENLEENNVQQKFNEYKQQPQQLFYNSYFSLFNPDEELNNGPLPFGFSQQNPPLKDNSFLDFGFYQQKEIIREPNWNHPFNKNNYLNNYGEGIQENIYGMNNDYYNQFKYQHKQYQQQKWDNRDFNYDFGGSKYYGYDKFNDNKYYFDPMEKDKKKR</sequence>
<reference evidence="2 3" key="1">
    <citation type="submission" date="2020-08" db="EMBL/GenBank/DDBJ databases">
        <authorList>
            <person name="Koutsovoulos G."/>
            <person name="Danchin GJ E."/>
        </authorList>
    </citation>
    <scope>NUCLEOTIDE SEQUENCE [LARGE SCALE GENOMIC DNA]</scope>
</reference>
<keyword evidence="1" id="KW-0175">Coiled coil</keyword>
<proteinExistence type="predicted"/>
<dbReference type="EMBL" id="CAJEWN010000285">
    <property type="protein sequence ID" value="CAD2176853.1"/>
    <property type="molecule type" value="Genomic_DNA"/>
</dbReference>
<accession>A0A6V7VPK7</accession>
<dbReference type="AlphaFoldDB" id="A0A6V7VPK7"/>
<comment type="caution">
    <text evidence="2">The sequence shown here is derived from an EMBL/GenBank/DDBJ whole genome shotgun (WGS) entry which is preliminary data.</text>
</comment>
<evidence type="ECO:0000313" key="2">
    <source>
        <dbReference type="EMBL" id="CAD2176853.1"/>
    </source>
</evidence>